<feature type="transmembrane region" description="Helical" evidence="6">
    <location>
        <begin position="139"/>
        <end position="161"/>
    </location>
</feature>
<keyword evidence="2" id="KW-1003">Cell membrane</keyword>
<dbReference type="PANTHER" id="PTHR30213:SF0">
    <property type="entry name" value="UPF0761 MEMBRANE PROTEIN YIHY"/>
    <property type="match status" value="1"/>
</dbReference>
<evidence type="ECO:0000256" key="1">
    <source>
        <dbReference type="ARBA" id="ARBA00004651"/>
    </source>
</evidence>
<evidence type="ECO:0000256" key="6">
    <source>
        <dbReference type="SAM" id="Phobius"/>
    </source>
</evidence>
<keyword evidence="5 6" id="KW-0472">Membrane</keyword>
<sequence length="307" mass="34721">MKSLKNFFEKSKNKKPFIFLDKLLYRLVEHDTIAYGASLTYFLVLSIFPFLIALINAVNFFGLVNSNEILNIISYLPADVKKIVLGFLSEISKSSSGSFLTISFFLGLFSASTAIFKLIKIINTSYGFKENRNFFKLRFTALIFTIALIFMIFLLSISQVFGELIRQTLTQYIDTEGLIISNFSGLNKSLIPFIYMIITFMLLYKFSPSSSNRDMVTFKSVIPGAVFSSIMLIVATLGFAFYVNNFGSYNVTYGSLGGIIVFLVWLFLISIIILIGAEINATIFSMKYFSSLNNWPRHDSIIKDVVD</sequence>
<evidence type="ECO:0000313" key="8">
    <source>
        <dbReference type="Proteomes" id="UP001549162"/>
    </source>
</evidence>
<feature type="transmembrane region" description="Helical" evidence="6">
    <location>
        <begin position="32"/>
        <end position="55"/>
    </location>
</feature>
<comment type="subcellular location">
    <subcellularLocation>
        <location evidence="1">Cell membrane</location>
        <topology evidence="1">Multi-pass membrane protein</topology>
    </subcellularLocation>
</comment>
<proteinExistence type="predicted"/>
<evidence type="ECO:0000256" key="3">
    <source>
        <dbReference type="ARBA" id="ARBA00022692"/>
    </source>
</evidence>
<keyword evidence="3 6" id="KW-0812">Transmembrane</keyword>
<dbReference type="NCBIfam" id="TIGR00765">
    <property type="entry name" value="yihY_not_rbn"/>
    <property type="match status" value="1"/>
</dbReference>
<evidence type="ECO:0000313" key="7">
    <source>
        <dbReference type="EMBL" id="MET3617677.1"/>
    </source>
</evidence>
<feature type="transmembrane region" description="Helical" evidence="6">
    <location>
        <begin position="190"/>
        <end position="208"/>
    </location>
</feature>
<keyword evidence="8" id="KW-1185">Reference proteome</keyword>
<keyword evidence="4 6" id="KW-1133">Transmembrane helix</keyword>
<dbReference type="PIRSF" id="PIRSF035875">
    <property type="entry name" value="RNase_BN"/>
    <property type="match status" value="1"/>
</dbReference>
<feature type="transmembrane region" description="Helical" evidence="6">
    <location>
        <begin position="255"/>
        <end position="277"/>
    </location>
</feature>
<dbReference type="EMBL" id="JBEPMA010000007">
    <property type="protein sequence ID" value="MET3617677.1"/>
    <property type="molecule type" value="Genomic_DNA"/>
</dbReference>
<dbReference type="Proteomes" id="UP001549162">
    <property type="component" value="Unassembled WGS sequence"/>
</dbReference>
<comment type="caution">
    <text evidence="7">The sequence shown here is derived from an EMBL/GenBank/DDBJ whole genome shotgun (WGS) entry which is preliminary data.</text>
</comment>
<evidence type="ECO:0000256" key="4">
    <source>
        <dbReference type="ARBA" id="ARBA00022989"/>
    </source>
</evidence>
<feature type="transmembrane region" description="Helical" evidence="6">
    <location>
        <begin position="99"/>
        <end position="119"/>
    </location>
</feature>
<reference evidence="7 8" key="1">
    <citation type="submission" date="2024-06" db="EMBL/GenBank/DDBJ databases">
        <title>Genomic Encyclopedia of Type Strains, Phase IV (KMG-IV): sequencing the most valuable type-strain genomes for metagenomic binning, comparative biology and taxonomic classification.</title>
        <authorList>
            <person name="Goeker M."/>
        </authorList>
    </citation>
    <scope>NUCLEOTIDE SEQUENCE [LARGE SCALE GENOMIC DNA]</scope>
    <source>
        <strain evidence="7 8">DSM 21460</strain>
    </source>
</reference>
<name>A0ABV2JA85_9FIRM</name>
<evidence type="ECO:0000256" key="2">
    <source>
        <dbReference type="ARBA" id="ARBA00022475"/>
    </source>
</evidence>
<accession>A0ABV2JA85</accession>
<protein>
    <submittedName>
        <fullName evidence="7">Membrane protein</fullName>
    </submittedName>
</protein>
<gene>
    <name evidence="7" type="ORF">ABID14_001311</name>
</gene>
<organism evidence="7 8">
    <name type="scientific">Peptoniphilus olsenii</name>
    <dbReference type="NCBI Taxonomy" id="411570"/>
    <lineage>
        <taxon>Bacteria</taxon>
        <taxon>Bacillati</taxon>
        <taxon>Bacillota</taxon>
        <taxon>Tissierellia</taxon>
        <taxon>Tissierellales</taxon>
        <taxon>Peptoniphilaceae</taxon>
        <taxon>Peptoniphilus</taxon>
    </lineage>
</organism>
<dbReference type="Pfam" id="PF03631">
    <property type="entry name" value="Virul_fac_BrkB"/>
    <property type="match status" value="1"/>
</dbReference>
<evidence type="ECO:0000256" key="5">
    <source>
        <dbReference type="ARBA" id="ARBA00023136"/>
    </source>
</evidence>
<dbReference type="RefSeq" id="WP_354368349.1">
    <property type="nucleotide sequence ID" value="NZ_JBEPMA010000007.1"/>
</dbReference>
<feature type="transmembrane region" description="Helical" evidence="6">
    <location>
        <begin position="220"/>
        <end position="243"/>
    </location>
</feature>
<dbReference type="PANTHER" id="PTHR30213">
    <property type="entry name" value="INNER MEMBRANE PROTEIN YHJD"/>
    <property type="match status" value="1"/>
</dbReference>
<dbReference type="InterPro" id="IPR017039">
    <property type="entry name" value="Virul_fac_BrkB"/>
</dbReference>